<evidence type="ECO:0000313" key="3">
    <source>
        <dbReference type="Proteomes" id="UP001419268"/>
    </source>
</evidence>
<comment type="caution">
    <text evidence="2">The sequence shown here is derived from an EMBL/GenBank/DDBJ whole genome shotgun (WGS) entry which is preliminary data.</text>
</comment>
<gene>
    <name evidence="2" type="ORF">Scep_007088</name>
</gene>
<dbReference type="AlphaFoldDB" id="A0AAP0PPN7"/>
<dbReference type="EMBL" id="JBBNAG010000003">
    <property type="protein sequence ID" value="KAK9148331.1"/>
    <property type="molecule type" value="Genomic_DNA"/>
</dbReference>
<proteinExistence type="predicted"/>
<name>A0AAP0PPN7_9MAGN</name>
<evidence type="ECO:0000313" key="2">
    <source>
        <dbReference type="EMBL" id="KAK9148331.1"/>
    </source>
</evidence>
<keyword evidence="3" id="KW-1185">Reference proteome</keyword>
<organism evidence="2 3">
    <name type="scientific">Stephania cephalantha</name>
    <dbReference type="NCBI Taxonomy" id="152367"/>
    <lineage>
        <taxon>Eukaryota</taxon>
        <taxon>Viridiplantae</taxon>
        <taxon>Streptophyta</taxon>
        <taxon>Embryophyta</taxon>
        <taxon>Tracheophyta</taxon>
        <taxon>Spermatophyta</taxon>
        <taxon>Magnoliopsida</taxon>
        <taxon>Ranunculales</taxon>
        <taxon>Menispermaceae</taxon>
        <taxon>Menispermoideae</taxon>
        <taxon>Cissampelideae</taxon>
        <taxon>Stephania</taxon>
    </lineage>
</organism>
<protein>
    <submittedName>
        <fullName evidence="2">Uncharacterized protein</fullName>
    </submittedName>
</protein>
<dbReference type="Proteomes" id="UP001419268">
    <property type="component" value="Unassembled WGS sequence"/>
</dbReference>
<feature type="region of interest" description="Disordered" evidence="1">
    <location>
        <begin position="18"/>
        <end position="38"/>
    </location>
</feature>
<feature type="compositionally biased region" description="Basic residues" evidence="1">
    <location>
        <begin position="19"/>
        <end position="29"/>
    </location>
</feature>
<accession>A0AAP0PPN7</accession>
<reference evidence="2 3" key="1">
    <citation type="submission" date="2024-01" db="EMBL/GenBank/DDBJ databases">
        <title>Genome assemblies of Stephania.</title>
        <authorList>
            <person name="Yang L."/>
        </authorList>
    </citation>
    <scope>NUCLEOTIDE SEQUENCE [LARGE SCALE GENOMIC DNA]</scope>
    <source>
        <strain evidence="2">JXDWG</strain>
        <tissue evidence="2">Leaf</tissue>
    </source>
</reference>
<sequence length="103" mass="10898">MCLSLCFSRVFALADRRSRFSSRARRSPRGTRCAASPPHRASAVTLSLQLSRLPVATAALSLSASSGVGDRLELHSPHSAQQEASTTDQGVAALARHLALITT</sequence>
<evidence type="ECO:0000256" key="1">
    <source>
        <dbReference type="SAM" id="MobiDB-lite"/>
    </source>
</evidence>